<dbReference type="EMBL" id="MFAF01000095">
    <property type="protein sequence ID" value="OGD74734.1"/>
    <property type="molecule type" value="Genomic_DNA"/>
</dbReference>
<gene>
    <name evidence="2" type="ORF">A2Y64_08845</name>
</gene>
<proteinExistence type="predicted"/>
<reference evidence="2 3" key="1">
    <citation type="journal article" date="2016" name="Nat. Commun.">
        <title>Thousands of microbial genomes shed light on interconnected biogeochemical processes in an aquifer system.</title>
        <authorList>
            <person name="Anantharaman K."/>
            <person name="Brown C.T."/>
            <person name="Hug L.A."/>
            <person name="Sharon I."/>
            <person name="Castelle C.J."/>
            <person name="Probst A.J."/>
            <person name="Thomas B.C."/>
            <person name="Singh A."/>
            <person name="Wilkins M.J."/>
            <person name="Karaoz U."/>
            <person name="Brodie E.L."/>
            <person name="Williams K.H."/>
            <person name="Hubbard S.S."/>
            <person name="Banfield J.F."/>
        </authorList>
    </citation>
    <scope>NUCLEOTIDE SEQUENCE [LARGE SCALE GENOMIC DNA]</scope>
</reference>
<comment type="caution">
    <text evidence="2">The sequence shown here is derived from an EMBL/GenBank/DDBJ whole genome shotgun (WGS) entry which is preliminary data.</text>
</comment>
<sequence length="228" mass="24970">MAGKTSTPGRVKTGSPKETKAPAQPALKAPAKRKRIPGLCGTCKREPTCTFPRRSGRPLLECDEFEGFERRDVIAERLTKVLLGNTDVLARLYDGEEEEMETPDAAAADRSGASDNRQGDTMATAAVLTEEKKKTTVPVEKKKVHTPLGLCSTCRLAATCTFPRKPGHPIRFCDEFDGEQKVETVKPKVSAKKVTVNNLKGLCRLCDKAATCTFPKAESGVWHCEEYE</sequence>
<accession>A0A1F5F5Y6</accession>
<evidence type="ECO:0000256" key="1">
    <source>
        <dbReference type="SAM" id="MobiDB-lite"/>
    </source>
</evidence>
<evidence type="ECO:0000313" key="2">
    <source>
        <dbReference type="EMBL" id="OGD74734.1"/>
    </source>
</evidence>
<organism evidence="2 3">
    <name type="scientific">Candidatus Coatesbacteria bacterium RBG_13_66_14</name>
    <dbReference type="NCBI Taxonomy" id="1817816"/>
    <lineage>
        <taxon>Bacteria</taxon>
        <taxon>Candidatus Coatesiibacteriota</taxon>
    </lineage>
</organism>
<feature type="compositionally biased region" description="Low complexity" evidence="1">
    <location>
        <begin position="104"/>
        <end position="115"/>
    </location>
</feature>
<dbReference type="AlphaFoldDB" id="A0A1F5F5Y6"/>
<protein>
    <submittedName>
        <fullName evidence="2">Uncharacterized protein</fullName>
    </submittedName>
</protein>
<dbReference type="Proteomes" id="UP000177187">
    <property type="component" value="Unassembled WGS sequence"/>
</dbReference>
<feature type="region of interest" description="Disordered" evidence="1">
    <location>
        <begin position="94"/>
        <end position="121"/>
    </location>
</feature>
<name>A0A1F5F5Y6_9BACT</name>
<feature type="region of interest" description="Disordered" evidence="1">
    <location>
        <begin position="1"/>
        <end position="34"/>
    </location>
</feature>
<evidence type="ECO:0000313" key="3">
    <source>
        <dbReference type="Proteomes" id="UP000177187"/>
    </source>
</evidence>